<keyword evidence="4" id="KW-0804">Transcription</keyword>
<dbReference type="PANTHER" id="PTHR11019:SF159">
    <property type="entry name" value="TRANSCRIPTIONAL REGULATOR-RELATED"/>
    <property type="match status" value="1"/>
</dbReference>
<evidence type="ECO:0000256" key="3">
    <source>
        <dbReference type="ARBA" id="ARBA00023159"/>
    </source>
</evidence>
<feature type="domain" description="HTH araC/xylS-type" evidence="5">
    <location>
        <begin position="179"/>
        <end position="279"/>
    </location>
</feature>
<dbReference type="SUPFAM" id="SSF46689">
    <property type="entry name" value="Homeodomain-like"/>
    <property type="match status" value="2"/>
</dbReference>
<dbReference type="EMBL" id="CP157962">
    <property type="protein sequence ID" value="XBT97020.1"/>
    <property type="molecule type" value="Genomic_DNA"/>
</dbReference>
<evidence type="ECO:0000256" key="4">
    <source>
        <dbReference type="ARBA" id="ARBA00023163"/>
    </source>
</evidence>
<evidence type="ECO:0000256" key="2">
    <source>
        <dbReference type="ARBA" id="ARBA00023125"/>
    </source>
</evidence>
<reference evidence="6" key="1">
    <citation type="submission" date="2024-06" db="EMBL/GenBank/DDBJ databases">
        <authorList>
            <person name="Li T."/>
            <person name="Gao R."/>
        </authorList>
    </citation>
    <scope>NUCLEOTIDE SEQUENCE</scope>
    <source>
        <strain evidence="6">ZPR3</strain>
        <plasmid evidence="6">unnamed2</plasmid>
    </source>
</reference>
<geneLocation type="plasmid" evidence="6">
    <name>unnamed2</name>
</geneLocation>
<evidence type="ECO:0000259" key="5">
    <source>
        <dbReference type="PROSITE" id="PS01124"/>
    </source>
</evidence>
<dbReference type="PRINTS" id="PR00032">
    <property type="entry name" value="HTHARAC"/>
</dbReference>
<keyword evidence="2" id="KW-0238">DNA-binding</keyword>
<dbReference type="InterPro" id="IPR018060">
    <property type="entry name" value="HTH_AraC"/>
</dbReference>
<keyword evidence="3" id="KW-0010">Activator</keyword>
<dbReference type="Pfam" id="PF02311">
    <property type="entry name" value="AraC_binding"/>
    <property type="match status" value="1"/>
</dbReference>
<dbReference type="InterPro" id="IPR020449">
    <property type="entry name" value="Tscrpt_reg_AraC-type_HTH"/>
</dbReference>
<dbReference type="GO" id="GO:0003700">
    <property type="term" value="F:DNA-binding transcription factor activity"/>
    <property type="evidence" value="ECO:0007669"/>
    <property type="project" value="InterPro"/>
</dbReference>
<dbReference type="InterPro" id="IPR009057">
    <property type="entry name" value="Homeodomain-like_sf"/>
</dbReference>
<organism evidence="6">
    <name type="scientific">Rhizobium sp. ZPR3</name>
    <dbReference type="NCBI Taxonomy" id="3158967"/>
    <lineage>
        <taxon>Bacteria</taxon>
        <taxon>Pseudomonadati</taxon>
        <taxon>Pseudomonadota</taxon>
        <taxon>Alphaproteobacteria</taxon>
        <taxon>Hyphomicrobiales</taxon>
        <taxon>Rhizobiaceae</taxon>
        <taxon>Rhizobium/Agrobacterium group</taxon>
        <taxon>Rhizobium</taxon>
    </lineage>
</organism>
<proteinExistence type="predicted"/>
<accession>A0AAU7S3H3</accession>
<dbReference type="RefSeq" id="WP_349961931.1">
    <property type="nucleotide sequence ID" value="NZ_CP157962.1"/>
</dbReference>
<dbReference type="InterPro" id="IPR014710">
    <property type="entry name" value="RmlC-like_jellyroll"/>
</dbReference>
<dbReference type="SUPFAM" id="SSF51182">
    <property type="entry name" value="RmlC-like cupins"/>
    <property type="match status" value="1"/>
</dbReference>
<evidence type="ECO:0000256" key="1">
    <source>
        <dbReference type="ARBA" id="ARBA00023015"/>
    </source>
</evidence>
<dbReference type="InterPro" id="IPR011051">
    <property type="entry name" value="RmlC_Cupin_sf"/>
</dbReference>
<gene>
    <name evidence="6" type="ORF">ABM479_32810</name>
</gene>
<keyword evidence="6" id="KW-0614">Plasmid</keyword>
<dbReference type="Gene3D" id="2.60.120.10">
    <property type="entry name" value="Jelly Rolls"/>
    <property type="match status" value="1"/>
</dbReference>
<name>A0AAU7S3H3_9HYPH</name>
<dbReference type="PROSITE" id="PS01124">
    <property type="entry name" value="HTH_ARAC_FAMILY_2"/>
    <property type="match status" value="1"/>
</dbReference>
<dbReference type="Pfam" id="PF12833">
    <property type="entry name" value="HTH_18"/>
    <property type="match status" value="1"/>
</dbReference>
<dbReference type="PANTHER" id="PTHR11019">
    <property type="entry name" value="HTH-TYPE TRANSCRIPTIONAL REGULATOR NIMR"/>
    <property type="match status" value="1"/>
</dbReference>
<keyword evidence="1" id="KW-0805">Transcription regulation</keyword>
<dbReference type="GO" id="GO:0043565">
    <property type="term" value="F:sequence-specific DNA binding"/>
    <property type="evidence" value="ECO:0007669"/>
    <property type="project" value="InterPro"/>
</dbReference>
<dbReference type="AlphaFoldDB" id="A0AAU7S3H3"/>
<dbReference type="InterPro" id="IPR003313">
    <property type="entry name" value="AraC-bd"/>
</dbReference>
<dbReference type="CDD" id="cd06124">
    <property type="entry name" value="cupin_NimR-like_N"/>
    <property type="match status" value="1"/>
</dbReference>
<dbReference type="SMART" id="SM00342">
    <property type="entry name" value="HTH_ARAC"/>
    <property type="match status" value="1"/>
</dbReference>
<evidence type="ECO:0000313" key="6">
    <source>
        <dbReference type="EMBL" id="XBT97020.1"/>
    </source>
</evidence>
<dbReference type="Gene3D" id="1.10.10.60">
    <property type="entry name" value="Homeodomain-like"/>
    <property type="match status" value="2"/>
</dbReference>
<protein>
    <submittedName>
        <fullName evidence="6">Helix-turn-helix transcriptional regulator</fullName>
    </submittedName>
</protein>
<sequence length="292" mass="33035">MLILENIIARYRDKAQFLRDWARMVRNSRIDPFIDVDRPLIALGNEYGDGHRVEPHQHRRAQLLYGFSGVVVVTTPDGTLVMPPERGMWIPPGVIHSVRMLGKVSMRSLYIEPEAIKTMPDHCQVVEISPLLRTLIAEAVDIPVDYDVNDRAGVLMALLLHELARLRPLPLSLPIPRNRTLAEKCQDFLRQPTTHDTIDLWAGHMRMSRRAFTRMFRLETGLSFVKWREQACLHAALPRLVAGVPVTTIAIDLGYKNPAAFTTMFKRAFGYSPREMARQHAGSDSGGASLQP</sequence>